<evidence type="ECO:0000256" key="2">
    <source>
        <dbReference type="ARBA" id="ARBA00023125"/>
    </source>
</evidence>
<evidence type="ECO:0000256" key="3">
    <source>
        <dbReference type="ARBA" id="ARBA00023163"/>
    </source>
</evidence>
<feature type="DNA-binding region" description="H-T-H motif" evidence="4">
    <location>
        <begin position="58"/>
        <end position="77"/>
    </location>
</feature>
<organism evidence="7 8">
    <name type="scientific">Frankia casuarinae (strain DSM 45818 / CECT 9043 / HFP020203 / CcI3)</name>
    <dbReference type="NCBI Taxonomy" id="106370"/>
    <lineage>
        <taxon>Bacteria</taxon>
        <taxon>Bacillati</taxon>
        <taxon>Actinomycetota</taxon>
        <taxon>Actinomycetes</taxon>
        <taxon>Frankiales</taxon>
        <taxon>Frankiaceae</taxon>
        <taxon>Frankia</taxon>
    </lineage>
</organism>
<dbReference type="Pfam" id="PF00440">
    <property type="entry name" value="TetR_N"/>
    <property type="match status" value="1"/>
</dbReference>
<name>Q2JB88_FRACC</name>
<dbReference type="PhylomeDB" id="Q2JB88"/>
<proteinExistence type="predicted"/>
<feature type="domain" description="HTH tetR-type" evidence="6">
    <location>
        <begin position="36"/>
        <end position="95"/>
    </location>
</feature>
<dbReference type="SUPFAM" id="SSF48498">
    <property type="entry name" value="Tetracyclin repressor-like, C-terminal domain"/>
    <property type="match status" value="1"/>
</dbReference>
<dbReference type="PANTHER" id="PTHR30055">
    <property type="entry name" value="HTH-TYPE TRANSCRIPTIONAL REGULATOR RUTR"/>
    <property type="match status" value="1"/>
</dbReference>
<feature type="compositionally biased region" description="Polar residues" evidence="5">
    <location>
        <begin position="8"/>
        <end position="17"/>
    </location>
</feature>
<dbReference type="InterPro" id="IPR001647">
    <property type="entry name" value="HTH_TetR"/>
</dbReference>
<gene>
    <name evidence="7" type="ordered locus">Francci3_2082</name>
</gene>
<dbReference type="InterPro" id="IPR009057">
    <property type="entry name" value="Homeodomain-like_sf"/>
</dbReference>
<feature type="region of interest" description="Disordered" evidence="5">
    <location>
        <begin position="211"/>
        <end position="240"/>
    </location>
</feature>
<dbReference type="Pfam" id="PF21597">
    <property type="entry name" value="TetR_C_43"/>
    <property type="match status" value="1"/>
</dbReference>
<dbReference type="InterPro" id="IPR049445">
    <property type="entry name" value="TetR_SbtR-like_C"/>
</dbReference>
<dbReference type="KEGG" id="fra:Francci3_2082"/>
<feature type="compositionally biased region" description="Basic and acidic residues" evidence="5">
    <location>
        <begin position="229"/>
        <end position="240"/>
    </location>
</feature>
<dbReference type="OrthoDB" id="9795011at2"/>
<evidence type="ECO:0000256" key="5">
    <source>
        <dbReference type="SAM" id="MobiDB-lite"/>
    </source>
</evidence>
<keyword evidence="1" id="KW-0805">Transcription regulation</keyword>
<accession>Q2JB88</accession>
<dbReference type="AlphaFoldDB" id="Q2JB88"/>
<dbReference type="HOGENOM" id="CLU_069356_17_1_11"/>
<feature type="compositionally biased region" description="Low complexity" evidence="5">
    <location>
        <begin position="286"/>
        <end position="295"/>
    </location>
</feature>
<dbReference type="PRINTS" id="PR00455">
    <property type="entry name" value="HTHTETR"/>
</dbReference>
<feature type="region of interest" description="Disordered" evidence="5">
    <location>
        <begin position="1"/>
        <end position="31"/>
    </location>
</feature>
<dbReference type="PANTHER" id="PTHR30055:SF234">
    <property type="entry name" value="HTH-TYPE TRANSCRIPTIONAL REGULATOR BETI"/>
    <property type="match status" value="1"/>
</dbReference>
<dbReference type="InterPro" id="IPR036271">
    <property type="entry name" value="Tet_transcr_reg_TetR-rel_C_sf"/>
</dbReference>
<protein>
    <submittedName>
        <fullName evidence="7">Transcriptional regulator, TetR family</fullName>
    </submittedName>
</protein>
<evidence type="ECO:0000313" key="7">
    <source>
        <dbReference type="EMBL" id="ABD11454.1"/>
    </source>
</evidence>
<reference evidence="7 8" key="1">
    <citation type="journal article" date="2007" name="Genome Res.">
        <title>Genome characteristics of facultatively symbiotic Frankia sp. strains reflect host range and host plant biogeography.</title>
        <authorList>
            <person name="Normand P."/>
            <person name="Lapierre P."/>
            <person name="Tisa L.S."/>
            <person name="Gogarten J.P."/>
            <person name="Alloisio N."/>
            <person name="Bagnarol E."/>
            <person name="Bassi C.A."/>
            <person name="Berry A.M."/>
            <person name="Bickhart D.M."/>
            <person name="Choisne N."/>
            <person name="Couloux A."/>
            <person name="Cournoyer B."/>
            <person name="Cruveiller S."/>
            <person name="Daubin V."/>
            <person name="Demange N."/>
            <person name="Francino M.P."/>
            <person name="Goltsman E."/>
            <person name="Huang Y."/>
            <person name="Kopp O.R."/>
            <person name="Labarre L."/>
            <person name="Lapidus A."/>
            <person name="Lavire C."/>
            <person name="Marechal J."/>
            <person name="Martinez M."/>
            <person name="Mastronunzio J.E."/>
            <person name="Mullin B.C."/>
            <person name="Niemann J."/>
            <person name="Pujic P."/>
            <person name="Rawnsley T."/>
            <person name="Rouy Z."/>
            <person name="Schenowitz C."/>
            <person name="Sellstedt A."/>
            <person name="Tavares F."/>
            <person name="Tomkins J.P."/>
            <person name="Vallenet D."/>
            <person name="Valverde C."/>
            <person name="Wall L.G."/>
            <person name="Wang Y."/>
            <person name="Medigue C."/>
            <person name="Benson D.R."/>
        </authorList>
    </citation>
    <scope>NUCLEOTIDE SEQUENCE [LARGE SCALE GENOMIC DNA]</scope>
    <source>
        <strain evidence="8">DSM 45818 / CECT 9043 / CcI3</strain>
    </source>
</reference>
<dbReference type="STRING" id="106370.Francci3_2082"/>
<dbReference type="EMBL" id="CP000249">
    <property type="protein sequence ID" value="ABD11454.1"/>
    <property type="molecule type" value="Genomic_DNA"/>
</dbReference>
<keyword evidence="3" id="KW-0804">Transcription</keyword>
<evidence type="ECO:0000256" key="1">
    <source>
        <dbReference type="ARBA" id="ARBA00023015"/>
    </source>
</evidence>
<dbReference type="eggNOG" id="COG1309">
    <property type="taxonomic scope" value="Bacteria"/>
</dbReference>
<evidence type="ECO:0000313" key="8">
    <source>
        <dbReference type="Proteomes" id="UP000001937"/>
    </source>
</evidence>
<feature type="region of interest" description="Disordered" evidence="5">
    <location>
        <begin position="286"/>
        <end position="309"/>
    </location>
</feature>
<sequence>MSRRPTRWWTSMRTTPSAAARAAGGGAPPARRADALRNRTLLLRVADELLASAGTSVSFDQIAKRAGVGVGTVYRHFPTREDLFGTVIVAGMRRLTLQARALATAEDPRAAFFRFFYQMVEQTVINKALCEAFDSTSDPRFAPDQRSAAAFDAALDVLSSRAKAVGALRTDMTVAEIRLLAVGAAVTARERQTTDFSWRIVTLIAGALRPDETLEPLPPPAVTKQPDPPADRNETESRDSARCALCGRPISARATGRPARYCGAACRQQAHRHRASARRAIATAPVSVAAAADAPVRSRHATGPQEKTS</sequence>
<dbReference type="PROSITE" id="PS50977">
    <property type="entry name" value="HTH_TETR_2"/>
    <property type="match status" value="1"/>
</dbReference>
<dbReference type="Gene3D" id="1.10.357.10">
    <property type="entry name" value="Tetracycline Repressor, domain 2"/>
    <property type="match status" value="1"/>
</dbReference>
<evidence type="ECO:0000256" key="4">
    <source>
        <dbReference type="PROSITE-ProRule" id="PRU00335"/>
    </source>
</evidence>
<keyword evidence="8" id="KW-1185">Reference proteome</keyword>
<dbReference type="GO" id="GO:0000976">
    <property type="term" value="F:transcription cis-regulatory region binding"/>
    <property type="evidence" value="ECO:0007669"/>
    <property type="project" value="TreeGrafter"/>
</dbReference>
<dbReference type="SUPFAM" id="SSF46689">
    <property type="entry name" value="Homeodomain-like"/>
    <property type="match status" value="1"/>
</dbReference>
<keyword evidence="2 4" id="KW-0238">DNA-binding</keyword>
<evidence type="ECO:0000259" key="6">
    <source>
        <dbReference type="PROSITE" id="PS50977"/>
    </source>
</evidence>
<dbReference type="Proteomes" id="UP000001937">
    <property type="component" value="Chromosome"/>
</dbReference>
<dbReference type="GO" id="GO:0003700">
    <property type="term" value="F:DNA-binding transcription factor activity"/>
    <property type="evidence" value="ECO:0007669"/>
    <property type="project" value="TreeGrafter"/>
</dbReference>
<dbReference type="InterPro" id="IPR050109">
    <property type="entry name" value="HTH-type_TetR-like_transc_reg"/>
</dbReference>